<dbReference type="Gene3D" id="4.10.400.10">
    <property type="entry name" value="Low-density Lipoprotein Receptor"/>
    <property type="match status" value="1"/>
</dbReference>
<sequence>MLAVWLLFLSLSQYLSGGGAARRGNCLSAMQPGKPDFVLDTDDSVKAGATFLQSPNVSRVRDCVRACCSHQSCNLALVEDEPKHQQGDVMLRYIRRCFLFDCLYNQAYVVHFGRRNKYRNFPMYTVVKSYLRHLDNNLVDRKPIAKPGYDRTVQPDENVVLSGLESRDDHDIIKYDWILVEGDPSVGKQGTKNPDEIEVTNLKVGLYVFQLTVTDSIGQNTSANISITVLSPAQSLEHCMADVKVGLCRGAFPRWAYNGKRGVCEKFTYGGCKGNQNNYVTEKECWQACNGVGVEKKPTGRAGLPHCTGACSSQQFKCSDGCCIDASLECDKVDHCNDHSDETSCQQLVDRFGDLLKIDVSKEKVRCVEPPMTGSCRAHFIRFYYNPYQRKCERFTYGGCNPNGNNFQDEHDCMLMCRGVTEKDVFSRGLFERQGQKESNAGVAILIVLAICILVVLAVLGYYLMKMRKKRNLRRQQPSAASSTGSTADDTKKLMAMDAKPV</sequence>
<evidence type="ECO:0000256" key="10">
    <source>
        <dbReference type="SAM" id="Phobius"/>
    </source>
</evidence>
<dbReference type="CDD" id="cd22623">
    <property type="entry name" value="Kunitz_HAI1_1-like"/>
    <property type="match status" value="1"/>
</dbReference>
<dbReference type="GO" id="GO:0005886">
    <property type="term" value="C:plasma membrane"/>
    <property type="evidence" value="ECO:0007669"/>
    <property type="project" value="TreeGrafter"/>
</dbReference>
<comment type="subcellular location">
    <subcellularLocation>
        <location evidence="1">Membrane</location>
    </subcellularLocation>
</comment>
<proteinExistence type="predicted"/>
<dbReference type="FunFam" id="4.10.410.10:FF:000006">
    <property type="entry name" value="Serine peptidase inhibitor, Kunitz type 1"/>
    <property type="match status" value="1"/>
</dbReference>
<evidence type="ECO:0000259" key="12">
    <source>
        <dbReference type="PROSITE" id="PS50279"/>
    </source>
</evidence>
<accession>A0A4W3JK32</accession>
<dbReference type="InterPro" id="IPR036055">
    <property type="entry name" value="LDL_receptor-like_sf"/>
</dbReference>
<dbReference type="InterPro" id="IPR035986">
    <property type="entry name" value="PKD_dom_sf"/>
</dbReference>
<dbReference type="PROSITE" id="PS01209">
    <property type="entry name" value="LDLRA_1"/>
    <property type="match status" value="1"/>
</dbReference>
<name>A0A4W3JK32_CALMI</name>
<dbReference type="InterPro" id="IPR013980">
    <property type="entry name" value="MANSC_dom"/>
</dbReference>
<dbReference type="FunCoup" id="A0A4W3JK32">
    <property type="interactions" value="18"/>
</dbReference>
<feature type="transmembrane region" description="Helical" evidence="10">
    <location>
        <begin position="441"/>
        <end position="465"/>
    </location>
</feature>
<keyword evidence="2 10" id="KW-0812">Transmembrane</keyword>
<evidence type="ECO:0000259" key="13">
    <source>
        <dbReference type="PROSITE" id="PS50986"/>
    </source>
</evidence>
<dbReference type="PROSITE" id="PS50986">
    <property type="entry name" value="MANSC"/>
    <property type="match status" value="1"/>
</dbReference>
<dbReference type="InterPro" id="IPR036880">
    <property type="entry name" value="Kunitz_BPTI_sf"/>
</dbReference>
<evidence type="ECO:0000256" key="2">
    <source>
        <dbReference type="ARBA" id="ARBA00022692"/>
    </source>
</evidence>
<dbReference type="PRINTS" id="PR00759">
    <property type="entry name" value="BASICPTASE"/>
</dbReference>
<evidence type="ECO:0000256" key="9">
    <source>
        <dbReference type="SAM" id="MobiDB-lite"/>
    </source>
</evidence>
<dbReference type="InterPro" id="IPR011106">
    <property type="entry name" value="MANSC_N"/>
</dbReference>
<organism evidence="14 15">
    <name type="scientific">Callorhinchus milii</name>
    <name type="common">Ghost shark</name>
    <dbReference type="NCBI Taxonomy" id="7868"/>
    <lineage>
        <taxon>Eukaryota</taxon>
        <taxon>Metazoa</taxon>
        <taxon>Chordata</taxon>
        <taxon>Craniata</taxon>
        <taxon>Vertebrata</taxon>
        <taxon>Chondrichthyes</taxon>
        <taxon>Holocephali</taxon>
        <taxon>Chimaeriformes</taxon>
        <taxon>Callorhinchidae</taxon>
        <taxon>Callorhinchus</taxon>
    </lineage>
</organism>
<dbReference type="InterPro" id="IPR002172">
    <property type="entry name" value="LDrepeatLR_classA_rpt"/>
</dbReference>
<keyword evidence="5 10" id="KW-0472">Membrane</keyword>
<dbReference type="Gene3D" id="2.60.40.10">
    <property type="entry name" value="Immunoglobulins"/>
    <property type="match status" value="1"/>
</dbReference>
<dbReference type="InParanoid" id="A0A4W3JK32"/>
<keyword evidence="15" id="KW-1185">Reference proteome</keyword>
<dbReference type="GeneTree" id="ENSGT00940000166137"/>
<feature type="compositionally biased region" description="Low complexity" evidence="9">
    <location>
        <begin position="479"/>
        <end position="488"/>
    </location>
</feature>
<evidence type="ECO:0000256" key="11">
    <source>
        <dbReference type="SAM" id="SignalP"/>
    </source>
</evidence>
<reference evidence="15" key="2">
    <citation type="journal article" date="2007" name="PLoS Biol.">
        <title>Survey sequencing and comparative analysis of the elephant shark (Callorhinchus milii) genome.</title>
        <authorList>
            <person name="Venkatesh B."/>
            <person name="Kirkness E.F."/>
            <person name="Loh Y.H."/>
            <person name="Halpern A.L."/>
            <person name="Lee A.P."/>
            <person name="Johnson J."/>
            <person name="Dandona N."/>
            <person name="Viswanathan L.D."/>
            <person name="Tay A."/>
            <person name="Venter J.C."/>
            <person name="Strausberg R.L."/>
            <person name="Brenner S."/>
        </authorList>
    </citation>
    <scope>NUCLEOTIDE SEQUENCE [LARGE SCALE GENOMIC DNA]</scope>
</reference>
<dbReference type="Pfam" id="PF00014">
    <property type="entry name" value="Kunitz_BPTI"/>
    <property type="match status" value="2"/>
</dbReference>
<dbReference type="Gene3D" id="4.10.410.10">
    <property type="entry name" value="Pancreatic trypsin inhibitor Kunitz domain"/>
    <property type="match status" value="2"/>
</dbReference>
<dbReference type="PANTHER" id="PTHR46750">
    <property type="entry name" value="KUNITZ-TYPE PROTEASE INHIBITOR 1"/>
    <property type="match status" value="1"/>
</dbReference>
<keyword evidence="7" id="KW-0325">Glycoprotein</keyword>
<reference evidence="14" key="4">
    <citation type="submission" date="2025-08" db="UniProtKB">
        <authorList>
            <consortium name="Ensembl"/>
        </authorList>
    </citation>
    <scope>IDENTIFICATION</scope>
</reference>
<evidence type="ECO:0000256" key="3">
    <source>
        <dbReference type="ARBA" id="ARBA00022729"/>
    </source>
</evidence>
<dbReference type="OMA" id="CCIDSNL"/>
<dbReference type="GO" id="GO:0008544">
    <property type="term" value="P:epidermis development"/>
    <property type="evidence" value="ECO:0007669"/>
    <property type="project" value="TreeGrafter"/>
</dbReference>
<dbReference type="Proteomes" id="UP000314986">
    <property type="component" value="Unassembled WGS sequence"/>
</dbReference>
<evidence type="ECO:0000256" key="1">
    <source>
        <dbReference type="ARBA" id="ARBA00004370"/>
    </source>
</evidence>
<reference evidence="15" key="1">
    <citation type="journal article" date="2006" name="Science">
        <title>Ancient noncoding elements conserved in the human genome.</title>
        <authorList>
            <person name="Venkatesh B."/>
            <person name="Kirkness E.F."/>
            <person name="Loh Y.H."/>
            <person name="Halpern A.L."/>
            <person name="Lee A.P."/>
            <person name="Johnson J."/>
            <person name="Dandona N."/>
            <person name="Viswanathan L.D."/>
            <person name="Tay A."/>
            <person name="Venter J.C."/>
            <person name="Strausberg R.L."/>
            <person name="Brenner S."/>
        </authorList>
    </citation>
    <scope>NUCLEOTIDE SEQUENCE [LARGE SCALE GENOMIC DNA]</scope>
</reference>
<protein>
    <recommendedName>
        <fullName evidence="16">Kunitz-type protease inhibitor 1-like protein</fullName>
    </recommendedName>
</protein>
<dbReference type="CDD" id="cd22624">
    <property type="entry name" value="Kunitz_HAI1_2-like"/>
    <property type="match status" value="1"/>
</dbReference>
<feature type="disulfide bond" evidence="8">
    <location>
        <begin position="330"/>
        <end position="345"/>
    </location>
</feature>
<evidence type="ECO:0000256" key="6">
    <source>
        <dbReference type="ARBA" id="ARBA00023157"/>
    </source>
</evidence>
<dbReference type="PROSITE" id="PS50068">
    <property type="entry name" value="LDLRA_2"/>
    <property type="match status" value="1"/>
</dbReference>
<evidence type="ECO:0000313" key="14">
    <source>
        <dbReference type="Ensembl" id="ENSCMIP00000043789.1"/>
    </source>
</evidence>
<feature type="compositionally biased region" description="Basic and acidic residues" evidence="9">
    <location>
        <begin position="489"/>
        <end position="502"/>
    </location>
</feature>
<dbReference type="PROSITE" id="PS50279">
    <property type="entry name" value="BPTI_KUNITZ_2"/>
    <property type="match status" value="2"/>
</dbReference>
<dbReference type="SUPFAM" id="SSF57362">
    <property type="entry name" value="BPTI-like"/>
    <property type="match status" value="2"/>
</dbReference>
<dbReference type="PROSITE" id="PS00280">
    <property type="entry name" value="BPTI_KUNITZ_1"/>
    <property type="match status" value="2"/>
</dbReference>
<dbReference type="SMART" id="SM00131">
    <property type="entry name" value="KU"/>
    <property type="match status" value="2"/>
</dbReference>
<dbReference type="SMART" id="SM00192">
    <property type="entry name" value="LDLa"/>
    <property type="match status" value="1"/>
</dbReference>
<dbReference type="Ensembl" id="ENSCMIT00000044413.1">
    <property type="protein sequence ID" value="ENSCMIP00000043789.1"/>
    <property type="gene ID" value="ENSCMIG00000018143.1"/>
</dbReference>
<dbReference type="InterPro" id="IPR002223">
    <property type="entry name" value="Kunitz_BPTI"/>
</dbReference>
<dbReference type="STRING" id="7868.ENSCMIP00000043789"/>
<evidence type="ECO:0000256" key="7">
    <source>
        <dbReference type="ARBA" id="ARBA00023180"/>
    </source>
</evidence>
<dbReference type="GO" id="GO:0030198">
    <property type="term" value="P:extracellular matrix organization"/>
    <property type="evidence" value="ECO:0007669"/>
    <property type="project" value="TreeGrafter"/>
</dbReference>
<feature type="disulfide bond" evidence="8">
    <location>
        <begin position="311"/>
        <end position="323"/>
    </location>
</feature>
<dbReference type="CDD" id="cd00112">
    <property type="entry name" value="LDLa"/>
    <property type="match status" value="1"/>
</dbReference>
<feature type="domain" description="BPTI/Kunitz inhibitor" evidence="12">
    <location>
        <begin position="367"/>
        <end position="417"/>
    </location>
</feature>
<dbReference type="CDD" id="cd00146">
    <property type="entry name" value="PKD"/>
    <property type="match status" value="1"/>
</dbReference>
<dbReference type="SUPFAM" id="SSF57424">
    <property type="entry name" value="LDL receptor-like module"/>
    <property type="match status" value="1"/>
</dbReference>
<dbReference type="InterPro" id="IPR013783">
    <property type="entry name" value="Ig-like_fold"/>
</dbReference>
<evidence type="ECO:0000256" key="5">
    <source>
        <dbReference type="ARBA" id="ARBA00023136"/>
    </source>
</evidence>
<dbReference type="SMART" id="SM00089">
    <property type="entry name" value="PKD"/>
    <property type="match status" value="1"/>
</dbReference>
<feature type="signal peptide" evidence="11">
    <location>
        <begin position="1"/>
        <end position="17"/>
    </location>
</feature>
<dbReference type="PANTHER" id="PTHR46750:SF1">
    <property type="entry name" value="KUNITZ-TYPE PROTEASE INHIBITOR 1"/>
    <property type="match status" value="1"/>
</dbReference>
<feature type="disulfide bond" evidence="8">
    <location>
        <begin position="318"/>
        <end position="336"/>
    </location>
</feature>
<evidence type="ECO:0000256" key="4">
    <source>
        <dbReference type="ARBA" id="ARBA00022989"/>
    </source>
</evidence>
<feature type="chain" id="PRO_5021464272" description="Kunitz-type protease inhibitor 1-like protein" evidence="11">
    <location>
        <begin position="18"/>
        <end position="502"/>
    </location>
</feature>
<reference evidence="14" key="5">
    <citation type="submission" date="2025-09" db="UniProtKB">
        <authorList>
            <consortium name="Ensembl"/>
        </authorList>
    </citation>
    <scope>IDENTIFICATION</scope>
</reference>
<evidence type="ECO:0000256" key="8">
    <source>
        <dbReference type="PROSITE-ProRule" id="PRU00124"/>
    </source>
</evidence>
<dbReference type="GO" id="GO:0004867">
    <property type="term" value="F:serine-type endopeptidase inhibitor activity"/>
    <property type="evidence" value="ECO:0007669"/>
    <property type="project" value="InterPro"/>
</dbReference>
<keyword evidence="6 8" id="KW-1015">Disulfide bond</keyword>
<evidence type="ECO:0008006" key="16">
    <source>
        <dbReference type="Google" id="ProtNLM"/>
    </source>
</evidence>
<dbReference type="SMART" id="SM00765">
    <property type="entry name" value="MANEC"/>
    <property type="match status" value="1"/>
</dbReference>
<feature type="domain" description="MANSC" evidence="13">
    <location>
        <begin position="33"/>
        <end position="121"/>
    </location>
</feature>
<reference evidence="15" key="3">
    <citation type="journal article" date="2014" name="Nature">
        <title>Elephant shark genome provides unique insights into gnathostome evolution.</title>
        <authorList>
            <consortium name="International Elephant Shark Genome Sequencing Consortium"/>
            <person name="Venkatesh B."/>
            <person name="Lee A.P."/>
            <person name="Ravi V."/>
            <person name="Maurya A.K."/>
            <person name="Lian M.M."/>
            <person name="Swann J.B."/>
            <person name="Ohta Y."/>
            <person name="Flajnik M.F."/>
            <person name="Sutoh Y."/>
            <person name="Kasahara M."/>
            <person name="Hoon S."/>
            <person name="Gangu V."/>
            <person name="Roy S.W."/>
            <person name="Irimia M."/>
            <person name="Korzh V."/>
            <person name="Kondrychyn I."/>
            <person name="Lim Z.W."/>
            <person name="Tay B.H."/>
            <person name="Tohari S."/>
            <person name="Kong K.W."/>
            <person name="Ho S."/>
            <person name="Lorente-Galdos B."/>
            <person name="Quilez J."/>
            <person name="Marques-Bonet T."/>
            <person name="Raney B.J."/>
            <person name="Ingham P.W."/>
            <person name="Tay A."/>
            <person name="Hillier L.W."/>
            <person name="Minx P."/>
            <person name="Boehm T."/>
            <person name="Wilson R.K."/>
            <person name="Brenner S."/>
            <person name="Warren W.C."/>
        </authorList>
    </citation>
    <scope>NUCLEOTIDE SEQUENCE [LARGE SCALE GENOMIC DNA]</scope>
</reference>
<evidence type="ECO:0000313" key="15">
    <source>
        <dbReference type="Proteomes" id="UP000314986"/>
    </source>
</evidence>
<dbReference type="AlphaFoldDB" id="A0A4W3JK32"/>
<feature type="domain" description="BPTI/Kunitz inhibitor" evidence="12">
    <location>
        <begin position="239"/>
        <end position="289"/>
    </location>
</feature>
<dbReference type="Pfam" id="PF07502">
    <property type="entry name" value="MANEC"/>
    <property type="match status" value="1"/>
</dbReference>
<feature type="region of interest" description="Disordered" evidence="9">
    <location>
        <begin position="474"/>
        <end position="502"/>
    </location>
</feature>
<keyword evidence="3 11" id="KW-0732">Signal</keyword>
<dbReference type="GO" id="GO:0060429">
    <property type="term" value="P:epithelium development"/>
    <property type="evidence" value="ECO:0007669"/>
    <property type="project" value="TreeGrafter"/>
</dbReference>
<dbReference type="SUPFAM" id="SSF49299">
    <property type="entry name" value="PKD domain"/>
    <property type="match status" value="1"/>
</dbReference>
<dbReference type="Pfam" id="PF22352">
    <property type="entry name" value="K319L-like_PKD"/>
    <property type="match status" value="1"/>
</dbReference>
<dbReference type="InterPro" id="IPR022409">
    <property type="entry name" value="PKD/Chitinase_dom"/>
</dbReference>
<keyword evidence="4 10" id="KW-1133">Transmembrane helix</keyword>
<dbReference type="InterPro" id="IPR023415">
    <property type="entry name" value="LDLR_class-A_CS"/>
</dbReference>
<dbReference type="InterPro" id="IPR020901">
    <property type="entry name" value="Prtase_inh_Kunz-CS"/>
</dbReference>
<dbReference type="Pfam" id="PF00057">
    <property type="entry name" value="Ldl_recept_a"/>
    <property type="match status" value="1"/>
</dbReference>